<proteinExistence type="predicted"/>
<gene>
    <name evidence="2" type="ORF">ALQ29_00061</name>
</gene>
<comment type="caution">
    <text evidence="2">The sequence shown here is derived from an EMBL/GenBank/DDBJ whole genome shotgun (WGS) entry which is preliminary data.</text>
</comment>
<evidence type="ECO:0000313" key="2">
    <source>
        <dbReference type="EMBL" id="RMP07347.1"/>
    </source>
</evidence>
<feature type="domain" description="FHA" evidence="1">
    <location>
        <begin position="35"/>
        <end position="85"/>
    </location>
</feature>
<dbReference type="InterPro" id="IPR008984">
    <property type="entry name" value="SMAD_FHA_dom_sf"/>
</dbReference>
<dbReference type="SUPFAM" id="SSF49879">
    <property type="entry name" value="SMAD/FHA domain"/>
    <property type="match status" value="1"/>
</dbReference>
<sequence length="399" mass="43232">MGSEQGSAAMQLVFEVCSTASGVLSVGKTFDRIGGVIGRGSGCDWIIPDANRLISSHHGLVSYREGHYFLTDISSNGIGVSGSMERLCKGQARLISNGDVYQLGALDIRARLVMDARQTFARDDMIPDDAFLGLDPVQALDREQRRGDSSAELDALDTSAPAPIQALCQGRVDRDHLVVPTWAEPVKEVLSPEPVTAASGASQAFWAQFAQALGMPMDTLDTSGREGLAIKVAGLLRQTVEGLQQNLRTCHELNSEINGTLVVPVLNTRNPLNDAADTQSALTSLLDACAPDQRAAEHAVAQTCRDLQVHQLALVVACRATVRAALAAFSPGHLLCCFEREGRPAKLFTDGVHWRAYQRHYRRLMDDDPLGEQLLRNDFSKAYEEQVRLVSTLHAGYPG</sequence>
<evidence type="ECO:0000259" key="1">
    <source>
        <dbReference type="PROSITE" id="PS50006"/>
    </source>
</evidence>
<reference evidence="2 3" key="1">
    <citation type="submission" date="2018-08" db="EMBL/GenBank/DDBJ databases">
        <title>Recombination of ecologically and evolutionarily significant loci maintains genetic cohesion in the Pseudomonas syringae species complex.</title>
        <authorList>
            <person name="Dillon M."/>
            <person name="Thakur S."/>
            <person name="Almeida R.N.D."/>
            <person name="Weir B.S."/>
            <person name="Guttman D.S."/>
        </authorList>
    </citation>
    <scope>NUCLEOTIDE SEQUENCE [LARGE SCALE GENOMIC DNA]</scope>
    <source>
        <strain evidence="2 3">ICMP 3555</strain>
    </source>
</reference>
<dbReference type="PROSITE" id="PS50006">
    <property type="entry name" value="FHA_DOMAIN"/>
    <property type="match status" value="1"/>
</dbReference>
<evidence type="ECO:0000313" key="3">
    <source>
        <dbReference type="Proteomes" id="UP000276587"/>
    </source>
</evidence>
<dbReference type="Pfam" id="PF20232">
    <property type="entry name" value="T6SS_FHA_C"/>
    <property type="match status" value="1"/>
</dbReference>
<dbReference type="Pfam" id="PF00498">
    <property type="entry name" value="FHA"/>
    <property type="match status" value="1"/>
</dbReference>
<name>A0A3M3X2A8_PSEMA</name>
<dbReference type="AlphaFoldDB" id="A0A3M3X2A8"/>
<dbReference type="InterPro" id="IPR000253">
    <property type="entry name" value="FHA_dom"/>
</dbReference>
<dbReference type="InterPro" id="IPR046883">
    <property type="entry name" value="T6SS_FHA_C"/>
</dbReference>
<dbReference type="Gene3D" id="2.60.200.20">
    <property type="match status" value="1"/>
</dbReference>
<dbReference type="CDD" id="cd00060">
    <property type="entry name" value="FHA"/>
    <property type="match status" value="1"/>
</dbReference>
<dbReference type="EMBL" id="RBQF01000217">
    <property type="protein sequence ID" value="RMP07347.1"/>
    <property type="molecule type" value="Genomic_DNA"/>
</dbReference>
<protein>
    <recommendedName>
        <fullName evidence="1">FHA domain-containing protein</fullName>
    </recommendedName>
</protein>
<keyword evidence="3" id="KW-1185">Reference proteome</keyword>
<organism evidence="2 3">
    <name type="scientific">Pseudomonas marginalis pv. marginalis</name>
    <dbReference type="NCBI Taxonomy" id="97473"/>
    <lineage>
        <taxon>Bacteria</taxon>
        <taxon>Pseudomonadati</taxon>
        <taxon>Pseudomonadota</taxon>
        <taxon>Gammaproteobacteria</taxon>
        <taxon>Pseudomonadales</taxon>
        <taxon>Pseudomonadaceae</taxon>
        <taxon>Pseudomonas</taxon>
    </lineage>
</organism>
<accession>A0A3M3X2A8</accession>
<dbReference type="NCBIfam" id="TIGR03354">
    <property type="entry name" value="VI_FHA"/>
    <property type="match status" value="1"/>
</dbReference>
<dbReference type="InterPro" id="IPR017735">
    <property type="entry name" value="T6SS_FHA"/>
</dbReference>
<dbReference type="Proteomes" id="UP000276587">
    <property type="component" value="Unassembled WGS sequence"/>
</dbReference>